<proteinExistence type="predicted"/>
<dbReference type="Proteomes" id="UP000602759">
    <property type="component" value="Unassembled WGS sequence"/>
</dbReference>
<evidence type="ECO:0000256" key="1">
    <source>
        <dbReference type="SAM" id="Phobius"/>
    </source>
</evidence>
<keyword evidence="1" id="KW-0812">Transmembrane</keyword>
<name>A0ABR7YKB7_9SPHI</name>
<reference evidence="2 3" key="1">
    <citation type="submission" date="2020-08" db="EMBL/GenBank/DDBJ databases">
        <title>Sphingobacterium sp. DN00404 isolated from aquaculture water.</title>
        <authorList>
            <person name="Zhang M."/>
        </authorList>
    </citation>
    <scope>NUCLEOTIDE SEQUENCE [LARGE SCALE GENOMIC DNA]</scope>
    <source>
        <strain evidence="2 3">DN00404</strain>
    </source>
</reference>
<sequence length="344" mass="39745">MRNVYILRPFPKAVHIVIWFFYFGWVSYGNISLHGLSYWKVLLLAIPLMLGIIYLNRYWLRKLVGRGKLNKKTTIWMLVAVLTVGLALYLALYVWPTALIRLVLPEAAVKGVWLYFLDFTAFYWSFAWKGIGLGLAELAVNILKWKRCTAEQRRDQMAAYQRQAELKRWLSHFMGNIAQHMLQIISIRRKSIEAYLALSSRCVRLMTRTNMMVPLVEELQDLTRLAGLFDDEPILLDLAIETEDYQIVPMMLLGLFKNMCKHGEFGEGALPAVFTVIATVDKLQVYTQNQVAGHSAWLYKEGGTGLDQLELLLQLYYGEKATLHHETDGDLFRSTLTIEYSNEY</sequence>
<keyword evidence="3" id="KW-1185">Reference proteome</keyword>
<gene>
    <name evidence="2" type="ORF">H8B06_02985</name>
</gene>
<dbReference type="RefSeq" id="WP_190992795.1">
    <property type="nucleotide sequence ID" value="NZ_JACOIK010000002.1"/>
</dbReference>
<protein>
    <recommendedName>
        <fullName evidence="4">Signal transduction histidine kinase internal region domain-containing protein</fullName>
    </recommendedName>
</protein>
<feature type="transmembrane region" description="Helical" evidence="1">
    <location>
        <begin position="12"/>
        <end position="31"/>
    </location>
</feature>
<feature type="transmembrane region" description="Helical" evidence="1">
    <location>
        <begin position="121"/>
        <end position="143"/>
    </location>
</feature>
<feature type="transmembrane region" description="Helical" evidence="1">
    <location>
        <begin position="75"/>
        <end position="95"/>
    </location>
</feature>
<keyword evidence="1" id="KW-1133">Transmembrane helix</keyword>
<dbReference type="EMBL" id="JACOIK010000002">
    <property type="protein sequence ID" value="MBD1431777.1"/>
    <property type="molecule type" value="Genomic_DNA"/>
</dbReference>
<accession>A0ABR7YKB7</accession>
<evidence type="ECO:0000313" key="2">
    <source>
        <dbReference type="EMBL" id="MBD1431777.1"/>
    </source>
</evidence>
<organism evidence="2 3">
    <name type="scientific">Sphingobacterium micropteri</name>
    <dbReference type="NCBI Taxonomy" id="2763501"/>
    <lineage>
        <taxon>Bacteria</taxon>
        <taxon>Pseudomonadati</taxon>
        <taxon>Bacteroidota</taxon>
        <taxon>Sphingobacteriia</taxon>
        <taxon>Sphingobacteriales</taxon>
        <taxon>Sphingobacteriaceae</taxon>
        <taxon>Sphingobacterium</taxon>
    </lineage>
</organism>
<evidence type="ECO:0000313" key="3">
    <source>
        <dbReference type="Proteomes" id="UP000602759"/>
    </source>
</evidence>
<comment type="caution">
    <text evidence="2">The sequence shown here is derived from an EMBL/GenBank/DDBJ whole genome shotgun (WGS) entry which is preliminary data.</text>
</comment>
<keyword evidence="1" id="KW-0472">Membrane</keyword>
<feature type="transmembrane region" description="Helical" evidence="1">
    <location>
        <begin position="37"/>
        <end position="55"/>
    </location>
</feature>
<evidence type="ECO:0008006" key="4">
    <source>
        <dbReference type="Google" id="ProtNLM"/>
    </source>
</evidence>